<dbReference type="InterPro" id="IPR011611">
    <property type="entry name" value="PfkB_dom"/>
</dbReference>
<keyword evidence="3 5" id="KW-0418">Kinase</keyword>
<dbReference type="Proteomes" id="UP000321353">
    <property type="component" value="Chromosome"/>
</dbReference>
<reference evidence="5 6" key="1">
    <citation type="submission" date="2019-02" db="EMBL/GenBank/DDBJ databases">
        <title>Planctomycetal bacteria perform biofilm scaping via a novel small molecule.</title>
        <authorList>
            <person name="Jeske O."/>
            <person name="Boedeker C."/>
            <person name="Wiegand S."/>
            <person name="Breitling P."/>
            <person name="Kallscheuer N."/>
            <person name="Jogler M."/>
            <person name="Rohde M."/>
            <person name="Petersen J."/>
            <person name="Medema M.H."/>
            <person name="Surup F."/>
            <person name="Jogler C."/>
        </authorList>
    </citation>
    <scope>NUCLEOTIDE SEQUENCE [LARGE SCALE GENOMIC DNA]</scope>
    <source>
        <strain evidence="5 6">Mal15</strain>
    </source>
</reference>
<dbReference type="InterPro" id="IPR052700">
    <property type="entry name" value="Carb_kinase_PfkB-like"/>
</dbReference>
<evidence type="ECO:0000313" key="6">
    <source>
        <dbReference type="Proteomes" id="UP000321353"/>
    </source>
</evidence>
<evidence type="ECO:0000259" key="4">
    <source>
        <dbReference type="Pfam" id="PF00294"/>
    </source>
</evidence>
<dbReference type="GO" id="GO:0008673">
    <property type="term" value="F:2-dehydro-3-deoxygluconokinase activity"/>
    <property type="evidence" value="ECO:0007669"/>
    <property type="project" value="UniProtKB-EC"/>
</dbReference>
<proteinExistence type="inferred from homology"/>
<evidence type="ECO:0000256" key="3">
    <source>
        <dbReference type="ARBA" id="ARBA00022777"/>
    </source>
</evidence>
<evidence type="ECO:0000256" key="1">
    <source>
        <dbReference type="ARBA" id="ARBA00010688"/>
    </source>
</evidence>
<dbReference type="PANTHER" id="PTHR43320:SF2">
    <property type="entry name" value="2-DEHYDRO-3-DEOXYGLUCONOKINASE_2-DEHYDRO-3-DEOXYGALACTONOKINASE"/>
    <property type="match status" value="1"/>
</dbReference>
<dbReference type="PANTHER" id="PTHR43320">
    <property type="entry name" value="SUGAR KINASE"/>
    <property type="match status" value="1"/>
</dbReference>
<gene>
    <name evidence="5" type="primary">kdgK_1</name>
    <name evidence="5" type="ORF">Mal15_15910</name>
</gene>
<evidence type="ECO:0000256" key="2">
    <source>
        <dbReference type="ARBA" id="ARBA00022679"/>
    </source>
</evidence>
<comment type="similarity">
    <text evidence="1">Belongs to the carbohydrate kinase PfkB family.</text>
</comment>
<sequence length="363" mass="38909">MNQVVVTFGEIMGRLAAPDHLRLRQTRQLDVTYAGAEASVAESISNLGGVARYVTALPKHALADATIDSIRALGVDVQHVLRTDEGRLGLYFLETGANQRPSNVIYDRADSAIAITPADRYDWGPIFQDAGWLHLTGITPALSANAADATLLAAQKAKAVGATVSIDLNFRKKLWRWDSGKAPRDLAEATMREILPHVDVVIANEEDCHDVLGIRAGQTDVHAGALDTSRYPDVARQVVSQFANVSKVAITLRESLSATHNNWGAMLLDAAADQVCFAPLDAEGNYRAYEIKNIVDRVGGGDSFAAGLIFALTTPELGEPETALKFAVAASCLKHSIKGDFNYSTRSEVEALMGGAASGRVVR</sequence>
<dbReference type="KEGG" id="smam:Mal15_15910"/>
<protein>
    <submittedName>
        <fullName evidence="5">2-dehydro-3-deoxygluconokinase</fullName>
        <ecNumber evidence="5">2.7.1.45</ecNumber>
    </submittedName>
</protein>
<evidence type="ECO:0000313" key="5">
    <source>
        <dbReference type="EMBL" id="QEF97551.1"/>
    </source>
</evidence>
<keyword evidence="6" id="KW-1185">Reference proteome</keyword>
<keyword evidence="2 5" id="KW-0808">Transferase</keyword>
<dbReference type="SUPFAM" id="SSF53613">
    <property type="entry name" value="Ribokinase-like"/>
    <property type="match status" value="1"/>
</dbReference>
<dbReference type="Gene3D" id="3.40.1190.20">
    <property type="match status" value="1"/>
</dbReference>
<dbReference type="CDD" id="cd01166">
    <property type="entry name" value="KdgK"/>
    <property type="match status" value="1"/>
</dbReference>
<dbReference type="Pfam" id="PF00294">
    <property type="entry name" value="PfkB"/>
    <property type="match status" value="1"/>
</dbReference>
<feature type="domain" description="Carbohydrate kinase PfkB" evidence="4">
    <location>
        <begin position="5"/>
        <end position="334"/>
    </location>
</feature>
<dbReference type="InterPro" id="IPR029056">
    <property type="entry name" value="Ribokinase-like"/>
</dbReference>
<accession>A0A5B9M8N4</accession>
<dbReference type="EMBL" id="CP036264">
    <property type="protein sequence ID" value="QEF97551.1"/>
    <property type="molecule type" value="Genomic_DNA"/>
</dbReference>
<dbReference type="RefSeq" id="WP_147867209.1">
    <property type="nucleotide sequence ID" value="NZ_CP036264.1"/>
</dbReference>
<dbReference type="EC" id="2.7.1.45" evidence="5"/>
<dbReference type="AlphaFoldDB" id="A0A5B9M8N4"/>
<name>A0A5B9M8N4_9BACT</name>
<organism evidence="5 6">
    <name type="scientific">Stieleria maiorica</name>
    <dbReference type="NCBI Taxonomy" id="2795974"/>
    <lineage>
        <taxon>Bacteria</taxon>
        <taxon>Pseudomonadati</taxon>
        <taxon>Planctomycetota</taxon>
        <taxon>Planctomycetia</taxon>
        <taxon>Pirellulales</taxon>
        <taxon>Pirellulaceae</taxon>
        <taxon>Stieleria</taxon>
    </lineage>
</organism>